<comment type="caution">
    <text evidence="3">The sequence shown here is derived from an EMBL/GenBank/DDBJ whole genome shotgun (WGS) entry which is preliminary data.</text>
</comment>
<reference evidence="3" key="1">
    <citation type="journal article" date="2019" name="G3 (Bethesda)">
        <title>Genome Assemblies of Two Rare Opportunistic Yeast Pathogens: Diutina rugosa (syn. Candida rugosa) and Trichomonascus ciferrii (syn. Candida ciferrii).</title>
        <authorList>
            <person name="Mixao V."/>
            <person name="Saus E."/>
            <person name="Hansen A.P."/>
            <person name="Lass-Florl C."/>
            <person name="Gabaldon T."/>
        </authorList>
    </citation>
    <scope>NUCLEOTIDE SEQUENCE</scope>
    <source>
        <strain evidence="3">CBS 4856</strain>
    </source>
</reference>
<feature type="compositionally biased region" description="Acidic residues" evidence="1">
    <location>
        <begin position="77"/>
        <end position="98"/>
    </location>
</feature>
<feature type="region of interest" description="Disordered" evidence="1">
    <location>
        <begin position="23"/>
        <end position="98"/>
    </location>
</feature>
<evidence type="ECO:0000313" key="3">
    <source>
        <dbReference type="EMBL" id="KAA8900036.1"/>
    </source>
</evidence>
<dbReference type="EMBL" id="SWFS01000510">
    <property type="protein sequence ID" value="KAA8900036.1"/>
    <property type="molecule type" value="Genomic_DNA"/>
</dbReference>
<evidence type="ECO:0000313" key="4">
    <source>
        <dbReference type="Proteomes" id="UP000761534"/>
    </source>
</evidence>
<organism evidence="3 4">
    <name type="scientific">Trichomonascus ciferrii</name>
    <dbReference type="NCBI Taxonomy" id="44093"/>
    <lineage>
        <taxon>Eukaryota</taxon>
        <taxon>Fungi</taxon>
        <taxon>Dikarya</taxon>
        <taxon>Ascomycota</taxon>
        <taxon>Saccharomycotina</taxon>
        <taxon>Dipodascomycetes</taxon>
        <taxon>Dipodascales</taxon>
        <taxon>Trichomonascaceae</taxon>
        <taxon>Trichomonascus</taxon>
        <taxon>Trichomonascus ciferrii complex</taxon>
    </lineage>
</organism>
<proteinExistence type="predicted"/>
<feature type="signal peptide" evidence="2">
    <location>
        <begin position="1"/>
        <end position="18"/>
    </location>
</feature>
<gene>
    <name evidence="3" type="ORF">TRICI_006257</name>
</gene>
<keyword evidence="2" id="KW-0732">Signal</keyword>
<protein>
    <submittedName>
        <fullName evidence="3">Uncharacterized protein</fullName>
    </submittedName>
</protein>
<keyword evidence="4" id="KW-1185">Reference proteome</keyword>
<evidence type="ECO:0000256" key="2">
    <source>
        <dbReference type="SAM" id="SignalP"/>
    </source>
</evidence>
<feature type="compositionally biased region" description="Low complexity" evidence="1">
    <location>
        <begin position="66"/>
        <end position="76"/>
    </location>
</feature>
<evidence type="ECO:0000256" key="1">
    <source>
        <dbReference type="SAM" id="MobiDB-lite"/>
    </source>
</evidence>
<sequence length="98" mass="10327">MVKTLVLVTFGLLAIAQAFDEGQGQRVDLEKRQRGQGSVEDAAGTEFGEWGPPPGGNPDGTINQDSGSSGSSGYSYPEDDSITFPADDEIYSPDEIGE</sequence>
<dbReference type="AlphaFoldDB" id="A0A642UJ11"/>
<feature type="chain" id="PRO_5025016450" evidence="2">
    <location>
        <begin position="19"/>
        <end position="98"/>
    </location>
</feature>
<accession>A0A642UJ11</accession>
<name>A0A642UJ11_9ASCO</name>
<dbReference type="Proteomes" id="UP000761534">
    <property type="component" value="Unassembled WGS sequence"/>
</dbReference>
<dbReference type="VEuPathDB" id="FungiDB:TRICI_006257"/>